<proteinExistence type="predicted"/>
<feature type="domain" description="ZSWIM8 TPR repeats" evidence="2">
    <location>
        <begin position="2"/>
        <end position="183"/>
    </location>
</feature>
<dbReference type="EMBL" id="CAJFDH010000004">
    <property type="protein sequence ID" value="CAD5218765.1"/>
    <property type="molecule type" value="Genomic_DNA"/>
</dbReference>
<dbReference type="EMBL" id="CAJFCW020000004">
    <property type="protein sequence ID" value="CAG9111631.1"/>
    <property type="molecule type" value="Genomic_DNA"/>
</dbReference>
<organism evidence="3 4">
    <name type="scientific">Bursaphelenchus okinawaensis</name>
    <dbReference type="NCBI Taxonomy" id="465554"/>
    <lineage>
        <taxon>Eukaryota</taxon>
        <taxon>Metazoa</taxon>
        <taxon>Ecdysozoa</taxon>
        <taxon>Nematoda</taxon>
        <taxon>Chromadorea</taxon>
        <taxon>Rhabditida</taxon>
        <taxon>Tylenchina</taxon>
        <taxon>Tylenchomorpha</taxon>
        <taxon>Aphelenchoidea</taxon>
        <taxon>Aphelenchoididae</taxon>
        <taxon>Bursaphelenchus</taxon>
    </lineage>
</organism>
<feature type="compositionally biased region" description="Low complexity" evidence="1">
    <location>
        <begin position="1039"/>
        <end position="1060"/>
    </location>
</feature>
<dbReference type="InterPro" id="IPR057945">
    <property type="entry name" value="TPR_ZSWIM8"/>
</dbReference>
<comment type="caution">
    <text evidence="3">The sequence shown here is derived from an EMBL/GenBank/DDBJ whole genome shotgun (WGS) entry which is preliminary data.</text>
</comment>
<feature type="compositionally biased region" description="Polar residues" evidence="1">
    <location>
        <begin position="308"/>
        <end position="319"/>
    </location>
</feature>
<gene>
    <name evidence="3" type="ORF">BOKJ2_LOCUS7975</name>
</gene>
<dbReference type="Pfam" id="PF25572">
    <property type="entry name" value="TPR_ZSWIM8"/>
    <property type="match status" value="1"/>
</dbReference>
<dbReference type="Proteomes" id="UP000614601">
    <property type="component" value="Unassembled WGS sequence"/>
</dbReference>
<reference evidence="3" key="1">
    <citation type="submission" date="2020-09" db="EMBL/GenBank/DDBJ databases">
        <authorList>
            <person name="Kikuchi T."/>
        </authorList>
    </citation>
    <scope>NUCLEOTIDE SEQUENCE</scope>
    <source>
        <strain evidence="3">SH1</strain>
    </source>
</reference>
<feature type="region of interest" description="Disordered" evidence="1">
    <location>
        <begin position="1039"/>
        <end position="1103"/>
    </location>
</feature>
<dbReference type="PANTHER" id="PTHR22619">
    <property type="entry name" value="ZINC FINGER SWIM DOMAIN CONTAINING PROTEIN 4, 5, 6"/>
    <property type="match status" value="1"/>
</dbReference>
<keyword evidence="4" id="KW-1185">Reference proteome</keyword>
<dbReference type="PANTHER" id="PTHR22619:SF1">
    <property type="entry name" value="ZINC FINGER SWIM DOMAIN-CONTAINING PROTEIN 8"/>
    <property type="match status" value="1"/>
</dbReference>
<accession>A0A811KTW8</accession>
<dbReference type="Proteomes" id="UP000783686">
    <property type="component" value="Unassembled WGS sequence"/>
</dbReference>
<dbReference type="GO" id="GO:0031462">
    <property type="term" value="C:Cul2-RING ubiquitin ligase complex"/>
    <property type="evidence" value="ECO:0007669"/>
    <property type="project" value="TreeGrafter"/>
</dbReference>
<evidence type="ECO:0000256" key="1">
    <source>
        <dbReference type="SAM" id="MobiDB-lite"/>
    </source>
</evidence>
<evidence type="ECO:0000313" key="4">
    <source>
        <dbReference type="Proteomes" id="UP000614601"/>
    </source>
</evidence>
<protein>
    <recommendedName>
        <fullName evidence="2">ZSWIM8 TPR repeats domain-containing protein</fullName>
    </recommendedName>
</protein>
<name>A0A811KTW8_9BILA</name>
<dbReference type="OrthoDB" id="10013584at2759"/>
<evidence type="ECO:0000313" key="3">
    <source>
        <dbReference type="EMBL" id="CAD5218765.1"/>
    </source>
</evidence>
<feature type="compositionally biased region" description="Basic residues" evidence="1">
    <location>
        <begin position="257"/>
        <end position="271"/>
    </location>
</feature>
<feature type="compositionally biased region" description="Basic and acidic residues" evidence="1">
    <location>
        <begin position="753"/>
        <end position="762"/>
    </location>
</feature>
<feature type="compositionally biased region" description="Pro residues" evidence="1">
    <location>
        <begin position="1061"/>
        <end position="1085"/>
    </location>
</feature>
<sequence length="1370" mass="156144">MSVSSPQASTEFVFLLRNHYSRAPEPLWKLLDIVVHMFKRSDENATTLLHAITEHCLCVDQILSWWYQTKLLETGHWYKGNGNQSQEQQKVPRHNASSLCEEIVRLWGLCALNPKLTKHEKEQLYALLTLYHERAVKKIWEMLETSVLDCYLQDAKGNRLSTENAPFSVEHFPGFFPALQLCFLDWKSVSIKGLQNTVDISEFMGIIAESAEKSETRCFNIPILKHSPDALFLEFIDTEQRITSTLNYHELACGKSRSKRYSRRKRKRRQATRNAQMAQHNIGRSLANQLRRPQRADSDESATEDVDQPSTSSQATKQEPYQEQINHLFALAHEEMDKTLQRFCCCKALYCYGFEEEAQAVAELLASEYYNSIPYVIQLEQVESSYSNTRHDLSQRLCKHSRKQVNCKHCKFIPANRATKRTVHPPPPPLKRLEAVKSSIESLKNVLFVLKCLLQDQPLSPLGSVVISEGDDRKFSFEQDSVAMKLALRVLYEPRGPAPTRQMEVNVAFLELQLFKLLMSTRLTVPHLELIREAAETFLKSDAKYSYTSQNAIPPLLFAHYVLNALSYEYHNNYERNTKVLPPCNNLTNQMRRPSDENMAISVALTVLQIRPQFKEKDHPMLMEYVRKQKGELTRELLRRNSDSKERLNLILDKFLDAEVHCIYSNCQTNAILVRNCGINHNSAFCLCWKREESALLYFSNETSLSSSENASRRDSTMSIQEILEQSTSRLSKLTTEDDVLVRSVSGEQSSTEFKESKKTESPEGSIPSLNQFSDSSSSGISNNSVAEAEIMPLPQLRRLKDEVQPLNACVKPLCYGFISEDHAHFLMEFAKRLLGDAGAHPPSFFHPAPNAAPNRNLHMCAFIIGLYSIGVNNQVSDMWRSRNYSTMVSWLQAQALELGSDAIQILNDVWETHMTPSEIADLAGKVKQNDQLQNAAIQLYLNVLKRAWSLTLGECQKALNQCAEFGMDKLEKACLAVEESAKHESLNPHVLFQVSECWYKMYNSNSKPDSVPSSSTASYRQNDPWQHLSANNWSGFNQQQLHQQSQQQPQQLQQQIQQPPQQPLVPAYPPPPLHPQYLAGPPPNGFQGKLHISHSAPNLQPAIGPIRCNAPPGMHTNRNQMARPHVIPLRNVHIPTIPRNQYSKMGVVNPTPPYMYPYQDQSKWKLLKAFEIGIWALELVGPPNFEDANYGKFSKEFEQEIKTLLAISKDLGAIYVHQFCEKASCRIASPNLIMEIMEELEGFFRDCGGFTPMPQINDTAGRPPYNTRVSKGDYVRQTLHQLRYPACIQELALACSELLYKWISVKLASRLMEADKEEVTVLVNIAMKLSNLLRHQGNNFMSDFFGHIRKQKSGKQAMEHIKQSSEALS</sequence>
<feature type="region of interest" description="Disordered" evidence="1">
    <location>
        <begin position="257"/>
        <end position="319"/>
    </location>
</feature>
<evidence type="ECO:0000259" key="2">
    <source>
        <dbReference type="Pfam" id="PF25572"/>
    </source>
</evidence>
<feature type="region of interest" description="Disordered" evidence="1">
    <location>
        <begin position="745"/>
        <end position="781"/>
    </location>
</feature>